<evidence type="ECO:0000256" key="1">
    <source>
        <dbReference type="SAM" id="MobiDB-lite"/>
    </source>
</evidence>
<comment type="caution">
    <text evidence="2">The sequence shown here is derived from an EMBL/GenBank/DDBJ whole genome shotgun (WGS) entry which is preliminary data.</text>
</comment>
<gene>
    <name evidence="2" type="ORF">DPMN_119042</name>
</gene>
<feature type="compositionally biased region" description="Basic and acidic residues" evidence="1">
    <location>
        <begin position="15"/>
        <end position="24"/>
    </location>
</feature>
<organism evidence="2 3">
    <name type="scientific">Dreissena polymorpha</name>
    <name type="common">Zebra mussel</name>
    <name type="synonym">Mytilus polymorpha</name>
    <dbReference type="NCBI Taxonomy" id="45954"/>
    <lineage>
        <taxon>Eukaryota</taxon>
        <taxon>Metazoa</taxon>
        <taxon>Spiralia</taxon>
        <taxon>Lophotrochozoa</taxon>
        <taxon>Mollusca</taxon>
        <taxon>Bivalvia</taxon>
        <taxon>Autobranchia</taxon>
        <taxon>Heteroconchia</taxon>
        <taxon>Euheterodonta</taxon>
        <taxon>Imparidentia</taxon>
        <taxon>Neoheterodontei</taxon>
        <taxon>Myida</taxon>
        <taxon>Dreissenoidea</taxon>
        <taxon>Dreissenidae</taxon>
        <taxon>Dreissena</taxon>
    </lineage>
</organism>
<name>A0A9D4JP23_DREPO</name>
<dbReference type="EMBL" id="JAIWYP010000005">
    <property type="protein sequence ID" value="KAH3817504.1"/>
    <property type="molecule type" value="Genomic_DNA"/>
</dbReference>
<reference evidence="2" key="1">
    <citation type="journal article" date="2019" name="bioRxiv">
        <title>The Genome of the Zebra Mussel, Dreissena polymorpha: A Resource for Invasive Species Research.</title>
        <authorList>
            <person name="McCartney M.A."/>
            <person name="Auch B."/>
            <person name="Kono T."/>
            <person name="Mallez S."/>
            <person name="Zhang Y."/>
            <person name="Obille A."/>
            <person name="Becker A."/>
            <person name="Abrahante J.E."/>
            <person name="Garbe J."/>
            <person name="Badalamenti J.P."/>
            <person name="Herman A."/>
            <person name="Mangelson H."/>
            <person name="Liachko I."/>
            <person name="Sullivan S."/>
            <person name="Sone E.D."/>
            <person name="Koren S."/>
            <person name="Silverstein K.A.T."/>
            <person name="Beckman K.B."/>
            <person name="Gohl D.M."/>
        </authorList>
    </citation>
    <scope>NUCLEOTIDE SEQUENCE</scope>
    <source>
        <strain evidence="2">Duluth1</strain>
        <tissue evidence="2">Whole animal</tissue>
    </source>
</reference>
<evidence type="ECO:0000313" key="2">
    <source>
        <dbReference type="EMBL" id="KAH3817504.1"/>
    </source>
</evidence>
<protein>
    <submittedName>
        <fullName evidence="2">Uncharacterized protein</fullName>
    </submittedName>
</protein>
<dbReference type="AlphaFoldDB" id="A0A9D4JP23"/>
<dbReference type="Proteomes" id="UP000828390">
    <property type="component" value="Unassembled WGS sequence"/>
</dbReference>
<accession>A0A9D4JP23</accession>
<evidence type="ECO:0000313" key="3">
    <source>
        <dbReference type="Proteomes" id="UP000828390"/>
    </source>
</evidence>
<reference evidence="2" key="2">
    <citation type="submission" date="2020-11" db="EMBL/GenBank/DDBJ databases">
        <authorList>
            <person name="McCartney M.A."/>
            <person name="Auch B."/>
            <person name="Kono T."/>
            <person name="Mallez S."/>
            <person name="Becker A."/>
            <person name="Gohl D.M."/>
            <person name="Silverstein K.A.T."/>
            <person name="Koren S."/>
            <person name="Bechman K.B."/>
            <person name="Herman A."/>
            <person name="Abrahante J.E."/>
            <person name="Garbe J."/>
        </authorList>
    </citation>
    <scope>NUCLEOTIDE SEQUENCE</scope>
    <source>
        <strain evidence="2">Duluth1</strain>
        <tissue evidence="2">Whole animal</tissue>
    </source>
</reference>
<sequence length="68" mass="7441">MKQMGMISRIIATDGHDFTHHSDDDTNVPLPSVAAPEPDHDTDTQALDLETGLTDSLVSLTMLKHDLQ</sequence>
<feature type="region of interest" description="Disordered" evidence="1">
    <location>
        <begin position="15"/>
        <end position="44"/>
    </location>
</feature>
<proteinExistence type="predicted"/>
<keyword evidence="3" id="KW-1185">Reference proteome</keyword>